<comment type="caution">
    <text evidence="1">The sequence shown here is derived from an EMBL/GenBank/DDBJ whole genome shotgun (WGS) entry which is preliminary data.</text>
</comment>
<dbReference type="Proteomes" id="UP001165960">
    <property type="component" value="Unassembled WGS sequence"/>
</dbReference>
<organism evidence="1 2">
    <name type="scientific">Entomophthora muscae</name>
    <dbReference type="NCBI Taxonomy" id="34485"/>
    <lineage>
        <taxon>Eukaryota</taxon>
        <taxon>Fungi</taxon>
        <taxon>Fungi incertae sedis</taxon>
        <taxon>Zoopagomycota</taxon>
        <taxon>Entomophthoromycotina</taxon>
        <taxon>Entomophthoromycetes</taxon>
        <taxon>Entomophthorales</taxon>
        <taxon>Entomophthoraceae</taxon>
        <taxon>Entomophthora</taxon>
    </lineage>
</organism>
<sequence>MAVKFIMDNLGTNSQRVCWFLSLLDYDFNIKHIPGKDNVVADGLSRQFTLLAEISSYEEWLQKICDLAEQRVSPKSLGEVERFISDSTKFTMVGDTIFRKVDDSLKLY</sequence>
<protein>
    <submittedName>
        <fullName evidence="1">Uncharacterized protein</fullName>
    </submittedName>
</protein>
<evidence type="ECO:0000313" key="1">
    <source>
        <dbReference type="EMBL" id="KAJ9085988.1"/>
    </source>
</evidence>
<reference evidence="1" key="1">
    <citation type="submission" date="2022-04" db="EMBL/GenBank/DDBJ databases">
        <title>Genome of the entomopathogenic fungus Entomophthora muscae.</title>
        <authorList>
            <person name="Elya C."/>
            <person name="Lovett B.R."/>
            <person name="Lee E."/>
            <person name="Macias A.M."/>
            <person name="Hajek A.E."/>
            <person name="De Bivort B.L."/>
            <person name="Kasson M.T."/>
            <person name="De Fine Licht H.H."/>
            <person name="Stajich J.E."/>
        </authorList>
    </citation>
    <scope>NUCLEOTIDE SEQUENCE</scope>
    <source>
        <strain evidence="1">Berkeley</strain>
    </source>
</reference>
<dbReference type="EMBL" id="QTSX02000737">
    <property type="protein sequence ID" value="KAJ9085988.1"/>
    <property type="molecule type" value="Genomic_DNA"/>
</dbReference>
<keyword evidence="2" id="KW-1185">Reference proteome</keyword>
<accession>A0ACC2UG31</accession>
<gene>
    <name evidence="1" type="ORF">DSO57_1008776</name>
</gene>
<name>A0ACC2UG31_9FUNG</name>
<proteinExistence type="predicted"/>
<evidence type="ECO:0000313" key="2">
    <source>
        <dbReference type="Proteomes" id="UP001165960"/>
    </source>
</evidence>